<sequence>MDDQRRKHLHRNGAPNKEQNVIIRLLDESEGPLVQVPACELQALEDPLGDPAKKNALKQATAVSNDVAAPVDLLYGGACVVPSSNAFMRTAASSAVSTTTATEQYHQAQTQTGAVIHQLQPTQQSAAATSALNNNRSPSMLQNKSQQTLGLTGQQIANQHGQPQRSYTSSGVQSSADNAKETTVNPSTITLPSTQAGMNYNNSVNRTVTTSDEILTAVCTATGKPQISSSTIFNAATNPSYQALAAAMPYIYPPAEQNYLNALQFLQGPTAGYPFSALGTLPFDIASLTLRDTQQPASNDGKQFGANRTDVSMSGAGAANTSINAPPGLGPATVQNAEQQAAQLLTPAAAAAAAYTHPYQLMQAAPFYAPFVVPNVTNSSASTVNTVNQFNKNFASAQPMFYGSGDMQMAQDYTKSLYGINVTGQPLSQTKQGSTGSNMSINANDTASKGYSNTLKMLDGKNFQQNTATPPPGIGNVNFPPGAAAAFHSSSVNAAAAAAAAAYGPYAQFLPHQINMLPPNIAAQAQTVNPNDVLNNAGQRGTAGGNKAGPNVYSATKNNAYWTN</sequence>
<name>A0A915HY46_ROMCU</name>
<keyword evidence="2" id="KW-1185">Reference proteome</keyword>
<dbReference type="WBParaSite" id="nRc.2.0.1.t06755-RA">
    <property type="protein sequence ID" value="nRc.2.0.1.t06755-RA"/>
    <property type="gene ID" value="nRc.2.0.1.g06755"/>
</dbReference>
<feature type="region of interest" description="Disordered" evidence="1">
    <location>
        <begin position="158"/>
        <end position="196"/>
    </location>
</feature>
<organism evidence="2 3">
    <name type="scientific">Romanomermis culicivorax</name>
    <name type="common">Nematode worm</name>
    <dbReference type="NCBI Taxonomy" id="13658"/>
    <lineage>
        <taxon>Eukaryota</taxon>
        <taxon>Metazoa</taxon>
        <taxon>Ecdysozoa</taxon>
        <taxon>Nematoda</taxon>
        <taxon>Enoplea</taxon>
        <taxon>Dorylaimia</taxon>
        <taxon>Mermithida</taxon>
        <taxon>Mermithoidea</taxon>
        <taxon>Mermithidae</taxon>
        <taxon>Romanomermis</taxon>
    </lineage>
</organism>
<reference evidence="3" key="1">
    <citation type="submission" date="2022-11" db="UniProtKB">
        <authorList>
            <consortium name="WormBaseParasite"/>
        </authorList>
    </citation>
    <scope>IDENTIFICATION</scope>
</reference>
<accession>A0A915HY46</accession>
<feature type="region of interest" description="Disordered" evidence="1">
    <location>
        <begin position="532"/>
        <end position="554"/>
    </location>
</feature>
<evidence type="ECO:0000313" key="2">
    <source>
        <dbReference type="Proteomes" id="UP000887565"/>
    </source>
</evidence>
<evidence type="ECO:0000256" key="1">
    <source>
        <dbReference type="SAM" id="MobiDB-lite"/>
    </source>
</evidence>
<evidence type="ECO:0000313" key="3">
    <source>
        <dbReference type="WBParaSite" id="nRc.2.0.1.t06755-RA"/>
    </source>
</evidence>
<proteinExistence type="predicted"/>
<dbReference type="AlphaFoldDB" id="A0A915HY46"/>
<feature type="region of interest" description="Disordered" evidence="1">
    <location>
        <begin position="294"/>
        <end position="332"/>
    </location>
</feature>
<dbReference type="Proteomes" id="UP000887565">
    <property type="component" value="Unplaced"/>
</dbReference>
<protein>
    <submittedName>
        <fullName evidence="3">Uncharacterized protein</fullName>
    </submittedName>
</protein>